<dbReference type="Pfam" id="PF03114">
    <property type="entry name" value="BAR"/>
    <property type="match status" value="1"/>
</dbReference>
<feature type="compositionally biased region" description="Polar residues" evidence="1">
    <location>
        <begin position="315"/>
        <end position="331"/>
    </location>
</feature>
<evidence type="ECO:0000313" key="3">
    <source>
        <dbReference type="EMBL" id="QQK43425.1"/>
    </source>
</evidence>
<dbReference type="SUPFAM" id="SSF103657">
    <property type="entry name" value="BAR/IMD domain-like"/>
    <property type="match status" value="1"/>
</dbReference>
<dbReference type="GO" id="GO:0005737">
    <property type="term" value="C:cytoplasm"/>
    <property type="evidence" value="ECO:0007669"/>
    <property type="project" value="InterPro"/>
</dbReference>
<evidence type="ECO:0000256" key="1">
    <source>
        <dbReference type="SAM" id="MobiDB-lite"/>
    </source>
</evidence>
<dbReference type="Gene3D" id="1.20.1270.60">
    <property type="entry name" value="Arfaptin homology (AH) domain/BAR domain"/>
    <property type="match status" value="1"/>
</dbReference>
<dbReference type="SMART" id="SM00721">
    <property type="entry name" value="BAR"/>
    <property type="match status" value="1"/>
</dbReference>
<dbReference type="InterPro" id="IPR027267">
    <property type="entry name" value="AH/BAR_dom_sf"/>
</dbReference>
<dbReference type="PROSITE" id="PS51021">
    <property type="entry name" value="BAR"/>
    <property type="match status" value="1"/>
</dbReference>
<feature type="region of interest" description="Disordered" evidence="1">
    <location>
        <begin position="260"/>
        <end position="435"/>
    </location>
</feature>
<dbReference type="EMBL" id="CP060775">
    <property type="protein sequence ID" value="QQK43425.1"/>
    <property type="molecule type" value="Genomic_DNA"/>
</dbReference>
<dbReference type="Proteomes" id="UP000595662">
    <property type="component" value="Chromosome 2"/>
</dbReference>
<evidence type="ECO:0000313" key="4">
    <source>
        <dbReference type="Proteomes" id="UP000595662"/>
    </source>
</evidence>
<accession>A0A7T6XLK2</accession>
<dbReference type="InterPro" id="IPR004148">
    <property type="entry name" value="BAR_dom"/>
</dbReference>
<protein>
    <submittedName>
        <fullName evidence="3">BAR</fullName>
    </submittedName>
</protein>
<evidence type="ECO:0000259" key="2">
    <source>
        <dbReference type="PROSITE" id="PS51021"/>
    </source>
</evidence>
<feature type="domain" description="BAR" evidence="2">
    <location>
        <begin position="15"/>
        <end position="237"/>
    </location>
</feature>
<gene>
    <name evidence="3" type="ORF">Pdw03_7326</name>
</gene>
<reference evidence="3 4" key="1">
    <citation type="submission" date="2020-08" db="EMBL/GenBank/DDBJ databases">
        <title>The completed genome sequence of the pathogenic ascomycete fungus Penicillium digitatum.</title>
        <authorList>
            <person name="Wang M."/>
        </authorList>
    </citation>
    <scope>NUCLEOTIDE SEQUENCE [LARGE SCALE GENOMIC DNA]</scope>
    <source>
        <strain evidence="3 4">PdW03</strain>
    </source>
</reference>
<proteinExistence type="predicted"/>
<dbReference type="KEGG" id="pdp:PDIP_50130"/>
<dbReference type="OMA" id="KSMTSYV"/>
<sequence length="435" mass="48939">MNVNKRIGRFKQWAGERMGGEAKTFLSEDFKAMETEMGVRHEGVDRIHKSMTSYVKAISKRNDGEDKEKTLPIGHLGSSMVAHGEDFDGNSEYGQCLITFGRTEERIARIQESYITQATSSWLESLERSLTQMKDLQHARKKLDSRRLAYDTSLSKMEKAKKEDFRVEEELRSQKVKYEEASDDVLRRMQDIKEAETDNVMDMGAFLDAQLEYHERSREALLQLKNEWAGFSQVQAPPRHPPRPRANTAYSYLERYEPLQEESINATETRPSIRSTRSTTPYSESLPREMYGNSNGGSRPILNRVSTFEGPAQLRQEQSPHASQWNQQRTAGENLGGFRRRSSTHVGSGRISADPYADSEEVSSYGRSSPERMFSGGGSISSATSHGSMPSRRPSANNLNSLGQKKAPPPPPPSRAKKPPPPPPIKRSLLAAQNA</sequence>
<dbReference type="RefSeq" id="XP_014534007.1">
    <property type="nucleotide sequence ID" value="XM_014678521.1"/>
</dbReference>
<feature type="compositionally biased region" description="Polar residues" evidence="1">
    <location>
        <begin position="380"/>
        <end position="403"/>
    </location>
</feature>
<dbReference type="GeneID" id="26233330"/>
<feature type="compositionally biased region" description="Pro residues" evidence="1">
    <location>
        <begin position="407"/>
        <end position="425"/>
    </location>
</feature>
<organism evidence="3 4">
    <name type="scientific">Penicillium digitatum</name>
    <name type="common">Green mold</name>
    <dbReference type="NCBI Taxonomy" id="36651"/>
    <lineage>
        <taxon>Eukaryota</taxon>
        <taxon>Fungi</taxon>
        <taxon>Dikarya</taxon>
        <taxon>Ascomycota</taxon>
        <taxon>Pezizomycotina</taxon>
        <taxon>Eurotiomycetes</taxon>
        <taxon>Eurotiomycetidae</taxon>
        <taxon>Eurotiales</taxon>
        <taxon>Aspergillaceae</taxon>
        <taxon>Penicillium</taxon>
    </lineage>
</organism>
<dbReference type="AlphaFoldDB" id="A0A7T6XLK2"/>
<name>A0A7T6XLK2_PENDI</name>
<feature type="compositionally biased region" description="Low complexity" evidence="1">
    <location>
        <begin position="267"/>
        <end position="280"/>
    </location>
</feature>
<dbReference type="VEuPathDB" id="FungiDB:PDIP_50130"/>